<dbReference type="InterPro" id="IPR001806">
    <property type="entry name" value="Small_GTPase"/>
</dbReference>
<protein>
    <submittedName>
        <fullName evidence="5">Ras-related protein YPTC6</fullName>
    </submittedName>
</protein>
<organism evidence="5 6">
    <name type="scientific">Durusdinium trenchii</name>
    <dbReference type="NCBI Taxonomy" id="1381693"/>
    <lineage>
        <taxon>Eukaryota</taxon>
        <taxon>Sar</taxon>
        <taxon>Alveolata</taxon>
        <taxon>Dinophyceae</taxon>
        <taxon>Suessiales</taxon>
        <taxon>Symbiodiniaceae</taxon>
        <taxon>Durusdinium</taxon>
    </lineage>
</organism>
<keyword evidence="6" id="KW-1185">Reference proteome</keyword>
<keyword evidence="3" id="KW-1133">Transmembrane helix</keyword>
<gene>
    <name evidence="5" type="ORF">SCF082_LOCUS8796</name>
</gene>
<dbReference type="Proteomes" id="UP001642464">
    <property type="component" value="Unassembled WGS sequence"/>
</dbReference>
<dbReference type="EMBL" id="CAXAMM010005080">
    <property type="protein sequence ID" value="CAK9005912.1"/>
    <property type="molecule type" value="Genomic_DNA"/>
</dbReference>
<comment type="similarity">
    <text evidence="1">Belongs to the small GTPase superfamily. Rab family.</text>
</comment>
<dbReference type="Pfam" id="PF00060">
    <property type="entry name" value="Lig_chan"/>
    <property type="match status" value="1"/>
</dbReference>
<keyword evidence="3" id="KW-0472">Membrane</keyword>
<evidence type="ECO:0000313" key="6">
    <source>
        <dbReference type="Proteomes" id="UP001642464"/>
    </source>
</evidence>
<dbReference type="NCBIfam" id="TIGR00231">
    <property type="entry name" value="small_GTP"/>
    <property type="match status" value="1"/>
</dbReference>
<proteinExistence type="inferred from homology"/>
<dbReference type="Gene3D" id="3.40.50.300">
    <property type="entry name" value="P-loop containing nucleotide triphosphate hydrolases"/>
    <property type="match status" value="1"/>
</dbReference>
<reference evidence="5 6" key="1">
    <citation type="submission" date="2024-02" db="EMBL/GenBank/DDBJ databases">
        <authorList>
            <person name="Chen Y."/>
            <person name="Shah S."/>
            <person name="Dougan E. K."/>
            <person name="Thang M."/>
            <person name="Chan C."/>
        </authorList>
    </citation>
    <scope>NUCLEOTIDE SEQUENCE [LARGE SCALE GENOMIC DNA]</scope>
</reference>
<comment type="caution">
    <text evidence="5">The sequence shown here is derived from an EMBL/GenBank/DDBJ whole genome shotgun (WGS) entry which is preliminary data.</text>
</comment>
<name>A0ABP0IV07_9DINO</name>
<dbReference type="SMART" id="SM00175">
    <property type="entry name" value="RAB"/>
    <property type="match status" value="1"/>
</dbReference>
<dbReference type="PRINTS" id="PR00449">
    <property type="entry name" value="RASTRNSFRMNG"/>
</dbReference>
<evidence type="ECO:0000256" key="2">
    <source>
        <dbReference type="SAM" id="MobiDB-lite"/>
    </source>
</evidence>
<dbReference type="InterPro" id="IPR001320">
    <property type="entry name" value="Iontro_rcpt_C"/>
</dbReference>
<dbReference type="Pfam" id="PF00071">
    <property type="entry name" value="Ras"/>
    <property type="match status" value="1"/>
</dbReference>
<feature type="region of interest" description="Disordered" evidence="2">
    <location>
        <begin position="182"/>
        <end position="208"/>
    </location>
</feature>
<dbReference type="PROSITE" id="PS51421">
    <property type="entry name" value="RAS"/>
    <property type="match status" value="1"/>
</dbReference>
<keyword evidence="3" id="KW-0812">Transmembrane</keyword>
<evidence type="ECO:0000256" key="3">
    <source>
        <dbReference type="SAM" id="Phobius"/>
    </source>
</evidence>
<evidence type="ECO:0000313" key="5">
    <source>
        <dbReference type="EMBL" id="CAK9005912.1"/>
    </source>
</evidence>
<feature type="domain" description="Ionotropic glutamate receptor C-terminal" evidence="4">
    <location>
        <begin position="436"/>
        <end position="693"/>
    </location>
</feature>
<sequence>MGDDDYDQFYKVVLVGDATVGKTHLLSRYVKSRLPKAPTATVGVEFATRIVQLSNGRKVKAQIWDTAGQERYKAITSTHYRRAVGALLVYDVTKETSFKNAAKWMEELRQSAEPDIVIMLVGNKVDLADKDPASRQVYYDAAQEFANQNGLFFYETSAFTDINVKEAFERLLQEIYDQGSRGGNNEGITDGLRIGGLPEAGGGEDDDRARSKSAAVAEVNSGWVHVVQSEEHAVVSLKGASLAEEDSFGCASHDVNGTEEYLGFCLSIQNAAMQALRRAGAATSGMAHCIESLRGKTLRVQFLGNTGGWKGNYCTGNLGEACVDQRGFGPVQNFFDLVVGSAGIKVQQISELPEAVYAQRARLGQRSNFDLCIWATGMGFLDLCVASLVMLPRRSDASPFVSLWAEPTILVGPTVSSAEEVTFGQMLSAAFRPFSPELWLALLCVVITCSLVITYFETSQHGQFNDIRSKRLRAAEAVYRALYSLFMCESRFEPQTLGGRIVGLGLAFMCILFVCGYTATLASFLVEERRLEPNVEDLNDAIRLNKRICAHPSHILTLKVHGVPESNIVPMSVRSEILPSIGVEESSICQVGVLSEEDFVSAQATNGGSFCNLQRIGPAVGSHMVGLSVSEKWSRQLSFAIMAAAADGHLQRALRQHHPEDYCTAINLATQNTAEPEALTVQSMAGPFFVTLATVGFGHGWSETAARGQSRASSPWWVSWHTAPARRCSRPSKAVRRSGRACRTTACGRWPGRLPPKSCTWPLR</sequence>
<dbReference type="InterPro" id="IPR027417">
    <property type="entry name" value="P-loop_NTPase"/>
</dbReference>
<feature type="transmembrane region" description="Helical" evidence="3">
    <location>
        <begin position="501"/>
        <end position="526"/>
    </location>
</feature>
<dbReference type="InterPro" id="IPR050209">
    <property type="entry name" value="Rab_GTPases_membrane_traffic"/>
</dbReference>
<dbReference type="SUPFAM" id="SSF52540">
    <property type="entry name" value="P-loop containing nucleoside triphosphate hydrolases"/>
    <property type="match status" value="1"/>
</dbReference>
<dbReference type="PROSITE" id="PS51419">
    <property type="entry name" value="RAB"/>
    <property type="match status" value="1"/>
</dbReference>
<accession>A0ABP0IV07</accession>
<dbReference type="Gene3D" id="1.10.287.70">
    <property type="match status" value="1"/>
</dbReference>
<dbReference type="SMART" id="SM00176">
    <property type="entry name" value="RAN"/>
    <property type="match status" value="1"/>
</dbReference>
<dbReference type="SMART" id="SM00174">
    <property type="entry name" value="RHO"/>
    <property type="match status" value="1"/>
</dbReference>
<evidence type="ECO:0000256" key="1">
    <source>
        <dbReference type="ARBA" id="ARBA00006270"/>
    </source>
</evidence>
<dbReference type="PANTHER" id="PTHR47979">
    <property type="entry name" value="DRAB11-RELATED"/>
    <property type="match status" value="1"/>
</dbReference>
<dbReference type="InterPro" id="IPR005225">
    <property type="entry name" value="Small_GTP-bd"/>
</dbReference>
<feature type="transmembrane region" description="Helical" evidence="3">
    <location>
        <begin position="438"/>
        <end position="456"/>
    </location>
</feature>
<evidence type="ECO:0000259" key="4">
    <source>
        <dbReference type="Pfam" id="PF00060"/>
    </source>
</evidence>
<dbReference type="PROSITE" id="PS51420">
    <property type="entry name" value="RHO"/>
    <property type="match status" value="1"/>
</dbReference>
<dbReference type="SMART" id="SM00173">
    <property type="entry name" value="RAS"/>
    <property type="match status" value="1"/>
</dbReference>